<protein>
    <submittedName>
        <fullName evidence="2">Uncharacterized protein</fullName>
    </submittedName>
</protein>
<evidence type="ECO:0000313" key="2">
    <source>
        <dbReference type="EMBL" id="PPQ90005.1"/>
    </source>
</evidence>
<dbReference type="OrthoDB" id="3204502at2759"/>
<feature type="compositionally biased region" description="Low complexity" evidence="1">
    <location>
        <begin position="196"/>
        <end position="209"/>
    </location>
</feature>
<name>A0A409XGX9_PSICY</name>
<feature type="region of interest" description="Disordered" evidence="1">
    <location>
        <begin position="181"/>
        <end position="209"/>
    </location>
</feature>
<proteinExistence type="predicted"/>
<dbReference type="EMBL" id="NHYD01001756">
    <property type="protein sequence ID" value="PPQ90005.1"/>
    <property type="molecule type" value="Genomic_DNA"/>
</dbReference>
<dbReference type="Proteomes" id="UP000283269">
    <property type="component" value="Unassembled WGS sequence"/>
</dbReference>
<comment type="caution">
    <text evidence="2">The sequence shown here is derived from an EMBL/GenBank/DDBJ whole genome shotgun (WGS) entry which is preliminary data.</text>
</comment>
<gene>
    <name evidence="2" type="ORF">CVT25_009646</name>
</gene>
<keyword evidence="3" id="KW-1185">Reference proteome</keyword>
<reference evidence="2 3" key="1">
    <citation type="journal article" date="2018" name="Evol. Lett.">
        <title>Horizontal gene cluster transfer increased hallucinogenic mushroom diversity.</title>
        <authorList>
            <person name="Reynolds H.T."/>
            <person name="Vijayakumar V."/>
            <person name="Gluck-Thaler E."/>
            <person name="Korotkin H.B."/>
            <person name="Matheny P.B."/>
            <person name="Slot J.C."/>
        </authorList>
    </citation>
    <scope>NUCLEOTIDE SEQUENCE [LARGE SCALE GENOMIC DNA]</scope>
    <source>
        <strain evidence="2 3">2631</strain>
    </source>
</reference>
<evidence type="ECO:0000313" key="3">
    <source>
        <dbReference type="Proteomes" id="UP000283269"/>
    </source>
</evidence>
<dbReference type="AlphaFoldDB" id="A0A409XGX9"/>
<sequence length="345" mass="37876">MAPRPILKSLPYLSPFPFTNDNSISPEFPTPTFSNSPLPFASSSRIPPFDSPHVHFPPTPILTRIEMTHSPFSYDRKPILVSPNACALPDRGERDVICIDGSQESSNMSPECYGGYFSPRPSDYYRGSETHHLNPASCVQDTIGLNPGQVRLTSAPSRPNYFRRQTPYHAPSQTLQHVTDYPFSNTEQHPPPLIFDPSSESESDSCISPPMNTSLSTSGISHISTHFSSGGLGMSVNEQSCFSFMNEKSNDTAPCDVPEDMDKKIGKKVRTKKRENAHGNKAGSDRCLEWYSDPSIDSNSVTGGILHRTKSRTKHVISGTRASTSNCTNLSNFREPGLDGCLGGF</sequence>
<dbReference type="InParanoid" id="A0A409XGX9"/>
<accession>A0A409XGX9</accession>
<evidence type="ECO:0000256" key="1">
    <source>
        <dbReference type="SAM" id="MobiDB-lite"/>
    </source>
</evidence>
<organism evidence="2 3">
    <name type="scientific">Psilocybe cyanescens</name>
    <dbReference type="NCBI Taxonomy" id="93625"/>
    <lineage>
        <taxon>Eukaryota</taxon>
        <taxon>Fungi</taxon>
        <taxon>Dikarya</taxon>
        <taxon>Basidiomycota</taxon>
        <taxon>Agaricomycotina</taxon>
        <taxon>Agaricomycetes</taxon>
        <taxon>Agaricomycetidae</taxon>
        <taxon>Agaricales</taxon>
        <taxon>Agaricineae</taxon>
        <taxon>Strophariaceae</taxon>
        <taxon>Psilocybe</taxon>
    </lineage>
</organism>